<evidence type="ECO:0000313" key="1">
    <source>
        <dbReference type="EMBL" id="SKA92209.1"/>
    </source>
</evidence>
<dbReference type="OrthoDB" id="196110at2"/>
<reference evidence="2" key="1">
    <citation type="submission" date="2017-02" db="EMBL/GenBank/DDBJ databases">
        <authorList>
            <person name="Varghese N."/>
            <person name="Submissions S."/>
        </authorList>
    </citation>
    <scope>NUCLEOTIDE SEQUENCE [LARGE SCALE GENOMIC DNA]</scope>
    <source>
        <strain evidence="2">ATCC 700200</strain>
    </source>
</reference>
<evidence type="ECO:0008006" key="3">
    <source>
        <dbReference type="Google" id="ProtNLM"/>
    </source>
</evidence>
<dbReference type="Proteomes" id="UP000190774">
    <property type="component" value="Unassembled WGS sequence"/>
</dbReference>
<name>A0A1T4XRN2_9BACT</name>
<dbReference type="STRING" id="48467.SAMN02745166_01857"/>
<protein>
    <recommendedName>
        <fullName evidence="3">DUF4157 domain-containing protein</fullName>
    </recommendedName>
</protein>
<sequence>MNQLLEQLPVIIPLATLWAEEQEKHILEHGHLLSDEQIQDAYLIGVSCPEKIRLLPVSTIPKPDNPFLDSAGRSVGLISAHSTGLTAGHGIYIREDCWGSRQLLAHEFAHVCQYERLGGIEPFLEEYLKQCIENGYAAAPFEREALEAETKVTD</sequence>
<organism evidence="1 2">
    <name type="scientific">Prosthecobacter debontii</name>
    <dbReference type="NCBI Taxonomy" id="48467"/>
    <lineage>
        <taxon>Bacteria</taxon>
        <taxon>Pseudomonadati</taxon>
        <taxon>Verrucomicrobiota</taxon>
        <taxon>Verrucomicrobiia</taxon>
        <taxon>Verrucomicrobiales</taxon>
        <taxon>Verrucomicrobiaceae</taxon>
        <taxon>Prosthecobacter</taxon>
    </lineage>
</organism>
<dbReference type="AlphaFoldDB" id="A0A1T4XRN2"/>
<dbReference type="EMBL" id="FUYE01000005">
    <property type="protein sequence ID" value="SKA92209.1"/>
    <property type="molecule type" value="Genomic_DNA"/>
</dbReference>
<accession>A0A1T4XRN2</accession>
<gene>
    <name evidence="1" type="ORF">SAMN02745166_01857</name>
</gene>
<evidence type="ECO:0000313" key="2">
    <source>
        <dbReference type="Proteomes" id="UP000190774"/>
    </source>
</evidence>
<dbReference type="RefSeq" id="WP_078813043.1">
    <property type="nucleotide sequence ID" value="NZ_FUYE01000005.1"/>
</dbReference>
<keyword evidence="2" id="KW-1185">Reference proteome</keyword>
<proteinExistence type="predicted"/>